<dbReference type="InterPro" id="IPR036412">
    <property type="entry name" value="HAD-like_sf"/>
</dbReference>
<dbReference type="InterPro" id="IPR023214">
    <property type="entry name" value="HAD_sf"/>
</dbReference>
<dbReference type="SUPFAM" id="SSF56784">
    <property type="entry name" value="HAD-like"/>
    <property type="match status" value="1"/>
</dbReference>
<comment type="caution">
    <text evidence="2">The sequence shown here is derived from an EMBL/GenBank/DDBJ whole genome shotgun (WGS) entry which is preliminary data.</text>
</comment>
<dbReference type="SUPFAM" id="SSF56300">
    <property type="entry name" value="Metallo-dependent phosphatases"/>
    <property type="match status" value="1"/>
</dbReference>
<dbReference type="Proteomes" id="UP000467840">
    <property type="component" value="Unassembled WGS sequence"/>
</dbReference>
<keyword evidence="3" id="KW-1185">Reference proteome</keyword>
<evidence type="ECO:0000313" key="3">
    <source>
        <dbReference type="Proteomes" id="UP000467840"/>
    </source>
</evidence>
<dbReference type="EMBL" id="JAAGAX010000205">
    <property type="protein sequence ID" value="KAF2282449.1"/>
    <property type="molecule type" value="Genomic_DNA"/>
</dbReference>
<evidence type="ECO:0000313" key="2">
    <source>
        <dbReference type="EMBL" id="KAF2282449.1"/>
    </source>
</evidence>
<protein>
    <recommendedName>
        <fullName evidence="1">Polynucleotide kinase PNKP phosphatase domain-containing protein</fullName>
    </recommendedName>
</protein>
<proteinExistence type="predicted"/>
<dbReference type="Gene3D" id="3.40.50.1000">
    <property type="entry name" value="HAD superfamily/HAD-like"/>
    <property type="match status" value="1"/>
</dbReference>
<gene>
    <name evidence="2" type="ORF">GH714_043920</name>
</gene>
<organism evidence="2 3">
    <name type="scientific">Hevea brasiliensis</name>
    <name type="common">Para rubber tree</name>
    <name type="synonym">Siphonia brasiliensis</name>
    <dbReference type="NCBI Taxonomy" id="3981"/>
    <lineage>
        <taxon>Eukaryota</taxon>
        <taxon>Viridiplantae</taxon>
        <taxon>Streptophyta</taxon>
        <taxon>Embryophyta</taxon>
        <taxon>Tracheophyta</taxon>
        <taxon>Spermatophyta</taxon>
        <taxon>Magnoliopsida</taxon>
        <taxon>eudicotyledons</taxon>
        <taxon>Gunneridae</taxon>
        <taxon>Pentapetalae</taxon>
        <taxon>rosids</taxon>
        <taxon>fabids</taxon>
        <taxon>Malpighiales</taxon>
        <taxon>Euphorbiaceae</taxon>
        <taxon>Crotonoideae</taxon>
        <taxon>Micrandreae</taxon>
        <taxon>Hevea</taxon>
    </lineage>
</organism>
<accession>A0A6A6K4Z8</accession>
<dbReference type="InterPro" id="IPR029052">
    <property type="entry name" value="Metallo-depent_PP-like"/>
</dbReference>
<dbReference type="AlphaFoldDB" id="A0A6A6K4Z8"/>
<name>A0A6A6K4Z8_HEVBR</name>
<reference evidence="2 3" key="1">
    <citation type="journal article" date="2020" name="Mol. Plant">
        <title>The Chromosome-Based Rubber Tree Genome Provides New Insights into Spurge Genome Evolution and Rubber Biosynthesis.</title>
        <authorList>
            <person name="Liu J."/>
            <person name="Shi C."/>
            <person name="Shi C.C."/>
            <person name="Li W."/>
            <person name="Zhang Q.J."/>
            <person name="Zhang Y."/>
            <person name="Li K."/>
            <person name="Lu H.F."/>
            <person name="Shi C."/>
            <person name="Zhu S.T."/>
            <person name="Xiao Z.Y."/>
            <person name="Nan H."/>
            <person name="Yue Y."/>
            <person name="Zhu X.G."/>
            <person name="Wu Y."/>
            <person name="Hong X.N."/>
            <person name="Fan G.Y."/>
            <person name="Tong Y."/>
            <person name="Zhang D."/>
            <person name="Mao C.L."/>
            <person name="Liu Y.L."/>
            <person name="Hao S.J."/>
            <person name="Liu W.Q."/>
            <person name="Lv M.Q."/>
            <person name="Zhang H.B."/>
            <person name="Liu Y."/>
            <person name="Hu-Tang G.R."/>
            <person name="Wang J.P."/>
            <person name="Wang J.H."/>
            <person name="Sun Y.H."/>
            <person name="Ni S.B."/>
            <person name="Chen W.B."/>
            <person name="Zhang X.C."/>
            <person name="Jiao Y.N."/>
            <person name="Eichler E.E."/>
            <person name="Li G.H."/>
            <person name="Liu X."/>
            <person name="Gao L.Z."/>
        </authorList>
    </citation>
    <scope>NUCLEOTIDE SEQUENCE [LARGE SCALE GENOMIC DNA]</scope>
    <source>
        <strain evidence="3">cv. GT1</strain>
        <tissue evidence="2">Leaf</tissue>
    </source>
</reference>
<dbReference type="InterPro" id="IPR056782">
    <property type="entry name" value="HAD_PNKP"/>
</dbReference>
<evidence type="ECO:0000259" key="1">
    <source>
        <dbReference type="Pfam" id="PF25109"/>
    </source>
</evidence>
<feature type="domain" description="Polynucleotide kinase PNKP phosphatase" evidence="1">
    <location>
        <begin position="270"/>
        <end position="407"/>
    </location>
</feature>
<dbReference type="Gene3D" id="3.60.21.10">
    <property type="match status" value="1"/>
</dbReference>
<dbReference type="Pfam" id="PF25109">
    <property type="entry name" value="HAD_PNKP"/>
    <property type="match status" value="1"/>
</dbReference>
<sequence>MEGISSTVPRAEPVPAPGMLPADRLNLFPFTDFHLGMLAWGEETGDDWDMQIAEDLAVRWLDAAISLAPAADTAVLANMGDFLHWDGMEAVTPTSRHVLDADSRFQKLVRIALRVLRTLIDKLLATHNKVHVIMAEGNHDEASSVWLREGLSMVYENEPRVTWDRRADPYYVYEFGQTALYFHHGHKRRMHQVDQVFAAKFRDIFGRCRYGYAHVGHLHHLKAVETPLMVVEQHRTLAAKDAYAARGGWLSERSAAVITYHAQMNPVKHKAIVFDLDGCLSDGKHRLHLLPKYEDRADTNAWVDFNLASDKDEPIQDNIDLLNILSLTHRIIILTGRGAVAKDVTLDWLDKHGVNYDNLIMRGPNDHRPDVEYKESILLPMKDNIVCCFDDLEHVAKHIRGLGITCHLTTHYDTPLLHQRDHRNEEKES</sequence>